<name>A0ACB9DK84_ARCLA</name>
<reference evidence="2" key="1">
    <citation type="journal article" date="2022" name="Mol. Ecol. Resour.">
        <title>The genomes of chicory, endive, great burdock and yacon provide insights into Asteraceae palaeo-polyploidization history and plant inulin production.</title>
        <authorList>
            <person name="Fan W."/>
            <person name="Wang S."/>
            <person name="Wang H."/>
            <person name="Wang A."/>
            <person name="Jiang F."/>
            <person name="Liu H."/>
            <person name="Zhao H."/>
            <person name="Xu D."/>
            <person name="Zhang Y."/>
        </authorList>
    </citation>
    <scope>NUCLEOTIDE SEQUENCE [LARGE SCALE GENOMIC DNA]</scope>
    <source>
        <strain evidence="2">cv. Niubang</strain>
    </source>
</reference>
<organism evidence="1 2">
    <name type="scientific">Arctium lappa</name>
    <name type="common">Greater burdock</name>
    <name type="synonym">Lappa major</name>
    <dbReference type="NCBI Taxonomy" id="4217"/>
    <lineage>
        <taxon>Eukaryota</taxon>
        <taxon>Viridiplantae</taxon>
        <taxon>Streptophyta</taxon>
        <taxon>Embryophyta</taxon>
        <taxon>Tracheophyta</taxon>
        <taxon>Spermatophyta</taxon>
        <taxon>Magnoliopsida</taxon>
        <taxon>eudicotyledons</taxon>
        <taxon>Gunneridae</taxon>
        <taxon>Pentapetalae</taxon>
        <taxon>asterids</taxon>
        <taxon>campanulids</taxon>
        <taxon>Asterales</taxon>
        <taxon>Asteraceae</taxon>
        <taxon>Carduoideae</taxon>
        <taxon>Cardueae</taxon>
        <taxon>Arctiinae</taxon>
        <taxon>Arctium</taxon>
    </lineage>
</organism>
<protein>
    <submittedName>
        <fullName evidence="1">Uncharacterized protein</fullName>
    </submittedName>
</protein>
<keyword evidence="2" id="KW-1185">Reference proteome</keyword>
<reference evidence="1 2" key="2">
    <citation type="journal article" date="2022" name="Mol. Ecol. Resour.">
        <title>The genomes of chicory, endive, great burdock and yacon provide insights into Asteraceae paleo-polyploidization history and plant inulin production.</title>
        <authorList>
            <person name="Fan W."/>
            <person name="Wang S."/>
            <person name="Wang H."/>
            <person name="Wang A."/>
            <person name="Jiang F."/>
            <person name="Liu H."/>
            <person name="Zhao H."/>
            <person name="Xu D."/>
            <person name="Zhang Y."/>
        </authorList>
    </citation>
    <scope>NUCLEOTIDE SEQUENCE [LARGE SCALE GENOMIC DNA]</scope>
    <source>
        <strain evidence="2">cv. Niubang</strain>
    </source>
</reference>
<evidence type="ECO:0000313" key="1">
    <source>
        <dbReference type="EMBL" id="KAI3746962.1"/>
    </source>
</evidence>
<sequence>MDPNAQNDYERFSRFIFFLLICRQNYQQIAYHITVQGATSEALLVVLLAARDKVLREVGKDALGSNKGTDYEALRDYWRHERLVFPKFFSRRRVIFGPQVLKKAISLAATD</sequence>
<proteinExistence type="predicted"/>
<dbReference type="Proteomes" id="UP001055879">
    <property type="component" value="Linkage Group LG03"/>
</dbReference>
<gene>
    <name evidence="1" type="ORF">L6452_09404</name>
</gene>
<accession>A0ACB9DK84</accession>
<dbReference type="EMBL" id="CM042049">
    <property type="protein sequence ID" value="KAI3746962.1"/>
    <property type="molecule type" value="Genomic_DNA"/>
</dbReference>
<comment type="caution">
    <text evidence="1">The sequence shown here is derived from an EMBL/GenBank/DDBJ whole genome shotgun (WGS) entry which is preliminary data.</text>
</comment>
<evidence type="ECO:0000313" key="2">
    <source>
        <dbReference type="Proteomes" id="UP001055879"/>
    </source>
</evidence>